<evidence type="ECO:0000256" key="1">
    <source>
        <dbReference type="ARBA" id="ARBA00004127"/>
    </source>
</evidence>
<dbReference type="RefSeq" id="XP_031874791.1">
    <property type="nucleotide sequence ID" value="XM_032010737.1"/>
</dbReference>
<feature type="transmembrane region" description="Helical" evidence="7">
    <location>
        <begin position="98"/>
        <end position="119"/>
    </location>
</feature>
<dbReference type="STRING" id="2656787.A0A370U2Z3"/>
<feature type="transmembrane region" description="Helical" evidence="7">
    <location>
        <begin position="261"/>
        <end position="278"/>
    </location>
</feature>
<comment type="caution">
    <text evidence="8">The sequence shown here is derived from an EMBL/GenBank/DDBJ whole genome shotgun (WGS) entry which is preliminary data.</text>
</comment>
<dbReference type="EMBL" id="NPIC01000001">
    <property type="protein sequence ID" value="RDL42135.1"/>
    <property type="molecule type" value="Genomic_DNA"/>
</dbReference>
<feature type="signal peptide" evidence="7">
    <location>
        <begin position="1"/>
        <end position="25"/>
    </location>
</feature>
<evidence type="ECO:0000256" key="3">
    <source>
        <dbReference type="ARBA" id="ARBA00022692"/>
    </source>
</evidence>
<feature type="transmembrane region" description="Helical" evidence="7">
    <location>
        <begin position="202"/>
        <end position="220"/>
    </location>
</feature>
<gene>
    <name evidence="8" type="ORF">BP5553_02114</name>
</gene>
<accession>A0A370U2Z3</accession>
<dbReference type="AlphaFoldDB" id="A0A370U2Z3"/>
<keyword evidence="2 7" id="KW-0337">GPI-anchor biosynthesis</keyword>
<evidence type="ECO:0000313" key="9">
    <source>
        <dbReference type="Proteomes" id="UP000254866"/>
    </source>
</evidence>
<sequence>MILRRNRALPLWLLFLNIFALQVFASVGDQLPEFIECVEVCKQENCANGRSLTEIPLLHRLLFWDCPAECDYTCQHIITDRRVAASEEIVQFHGKWPFYRFLGMQEPASVFFSFLNFLAHYTGYSKIKAQVPASYPLRKYYVTFACFGMASWIFSIIFHTRDFMLTEELDYFAAGASVLYGFYYTPIRIFHMDRGGKKAESLLRAWTILCLMMYAGHVAYLKLGSWDYTYNMAANVVLGLAQNMLWTWFSIRNYRSTGRLWTTWPGLVVGWILLAMSFELQDFPPLWGCVDAHSLWHLGTVGPLVLWYNFLLRDAKDDRTGQRIKA</sequence>
<feature type="transmembrane region" description="Helical" evidence="7">
    <location>
        <begin position="232"/>
        <end position="249"/>
    </location>
</feature>
<feature type="transmembrane region" description="Helical" evidence="7">
    <location>
        <begin position="294"/>
        <end position="312"/>
    </location>
</feature>
<comment type="similarity">
    <text evidence="7">Belongs to the PGAP3 family.</text>
</comment>
<comment type="subcellular location">
    <subcellularLocation>
        <location evidence="1">Endomembrane system</location>
        <topology evidence="1">Multi-pass membrane protein</topology>
    </subcellularLocation>
    <subcellularLocation>
        <location evidence="7">Endoplasmic reticulum membrane</location>
        <topology evidence="7">Multi-pass membrane protein</topology>
    </subcellularLocation>
</comment>
<evidence type="ECO:0000256" key="5">
    <source>
        <dbReference type="ARBA" id="ARBA00022989"/>
    </source>
</evidence>
<keyword evidence="6 7" id="KW-0472">Membrane</keyword>
<evidence type="ECO:0000256" key="7">
    <source>
        <dbReference type="RuleBase" id="RU365066"/>
    </source>
</evidence>
<dbReference type="OrthoDB" id="419770at2759"/>
<keyword evidence="7" id="KW-0256">Endoplasmic reticulum</keyword>
<proteinExistence type="inferred from homology"/>
<dbReference type="PANTHER" id="PTHR13148">
    <property type="entry name" value="PER1-RELATED"/>
    <property type="match status" value="1"/>
</dbReference>
<dbReference type="GeneID" id="43594963"/>
<name>A0A370U2Z3_9HELO</name>
<dbReference type="Proteomes" id="UP000254866">
    <property type="component" value="Unassembled WGS sequence"/>
</dbReference>
<dbReference type="GO" id="GO:0016788">
    <property type="term" value="F:hydrolase activity, acting on ester bonds"/>
    <property type="evidence" value="ECO:0007669"/>
    <property type="project" value="TreeGrafter"/>
</dbReference>
<evidence type="ECO:0000313" key="8">
    <source>
        <dbReference type="EMBL" id="RDL42135.1"/>
    </source>
</evidence>
<reference evidence="8 9" key="1">
    <citation type="journal article" date="2018" name="IMA Fungus">
        <title>IMA Genome-F 9: Draft genome sequence of Annulohypoxylon stygium, Aspergillus mulundensis, Berkeleyomyces basicola (syn. Thielaviopsis basicola), Ceratocystis smalleyi, two Cercospora beticola strains, Coleophoma cylindrospora, Fusarium fracticaudum, Phialophora cf. hyalina, and Morchella septimelata.</title>
        <authorList>
            <person name="Wingfield B.D."/>
            <person name="Bills G.F."/>
            <person name="Dong Y."/>
            <person name="Huang W."/>
            <person name="Nel W.J."/>
            <person name="Swalarsk-Parry B.S."/>
            <person name="Vaghefi N."/>
            <person name="Wilken P.M."/>
            <person name="An Z."/>
            <person name="de Beer Z.W."/>
            <person name="De Vos L."/>
            <person name="Chen L."/>
            <person name="Duong T.A."/>
            <person name="Gao Y."/>
            <person name="Hammerbacher A."/>
            <person name="Kikkert J.R."/>
            <person name="Li Y."/>
            <person name="Li H."/>
            <person name="Li K."/>
            <person name="Li Q."/>
            <person name="Liu X."/>
            <person name="Ma X."/>
            <person name="Naidoo K."/>
            <person name="Pethybridge S.J."/>
            <person name="Sun J."/>
            <person name="Steenkamp E.T."/>
            <person name="van der Nest M.A."/>
            <person name="van Wyk S."/>
            <person name="Wingfield M.J."/>
            <person name="Xiong C."/>
            <person name="Yue Q."/>
            <person name="Zhang X."/>
        </authorList>
    </citation>
    <scope>NUCLEOTIDE SEQUENCE [LARGE SCALE GENOMIC DNA]</scope>
    <source>
        <strain evidence="8 9">BP 5553</strain>
    </source>
</reference>
<dbReference type="GO" id="GO:0005789">
    <property type="term" value="C:endoplasmic reticulum membrane"/>
    <property type="evidence" value="ECO:0007669"/>
    <property type="project" value="UniProtKB-SubCell"/>
</dbReference>
<feature type="transmembrane region" description="Helical" evidence="7">
    <location>
        <begin position="140"/>
        <end position="159"/>
    </location>
</feature>
<dbReference type="Pfam" id="PF04080">
    <property type="entry name" value="Per1"/>
    <property type="match status" value="1"/>
</dbReference>
<dbReference type="PANTHER" id="PTHR13148:SF0">
    <property type="entry name" value="POST-GPI ATTACHMENT TO PROTEINS FACTOR 3"/>
    <property type="match status" value="1"/>
</dbReference>
<feature type="chain" id="PRO_5016479877" description="Post-GPI attachment to proteins factor 3" evidence="7">
    <location>
        <begin position="26"/>
        <end position="326"/>
    </location>
</feature>
<organism evidence="8 9">
    <name type="scientific">Venustampulla echinocandica</name>
    <dbReference type="NCBI Taxonomy" id="2656787"/>
    <lineage>
        <taxon>Eukaryota</taxon>
        <taxon>Fungi</taxon>
        <taxon>Dikarya</taxon>
        <taxon>Ascomycota</taxon>
        <taxon>Pezizomycotina</taxon>
        <taxon>Leotiomycetes</taxon>
        <taxon>Helotiales</taxon>
        <taxon>Pleuroascaceae</taxon>
        <taxon>Venustampulla</taxon>
    </lineage>
</organism>
<keyword evidence="9" id="KW-1185">Reference proteome</keyword>
<protein>
    <recommendedName>
        <fullName evidence="7">Post-GPI attachment to proteins factor 3</fullName>
    </recommendedName>
</protein>
<keyword evidence="3 7" id="KW-0812">Transmembrane</keyword>
<evidence type="ECO:0000256" key="4">
    <source>
        <dbReference type="ARBA" id="ARBA00022729"/>
    </source>
</evidence>
<dbReference type="InterPro" id="IPR007217">
    <property type="entry name" value="Per1-like"/>
</dbReference>
<feature type="transmembrane region" description="Helical" evidence="7">
    <location>
        <begin position="171"/>
        <end position="190"/>
    </location>
</feature>
<evidence type="ECO:0000256" key="6">
    <source>
        <dbReference type="ARBA" id="ARBA00023136"/>
    </source>
</evidence>
<evidence type="ECO:0000256" key="2">
    <source>
        <dbReference type="ARBA" id="ARBA00022502"/>
    </source>
</evidence>
<keyword evidence="5 7" id="KW-1133">Transmembrane helix</keyword>
<dbReference type="GO" id="GO:0006506">
    <property type="term" value="P:GPI anchor biosynthetic process"/>
    <property type="evidence" value="ECO:0007669"/>
    <property type="project" value="UniProtKB-KW"/>
</dbReference>
<comment type="function">
    <text evidence="7">Involved in the lipid remodeling steps of GPI-anchor maturation.</text>
</comment>
<keyword evidence="4 7" id="KW-0732">Signal</keyword>